<comment type="caution">
    <text evidence="3">The sequence shown here is derived from an EMBL/GenBank/DDBJ whole genome shotgun (WGS) entry which is preliminary data.</text>
</comment>
<dbReference type="PANTHER" id="PTHR45947:SF3">
    <property type="entry name" value="SULFOQUINOVOSYL TRANSFERASE SQD2"/>
    <property type="match status" value="1"/>
</dbReference>
<name>A0A1F7WH55_9BACT</name>
<dbReference type="InterPro" id="IPR028098">
    <property type="entry name" value="Glyco_trans_4-like_N"/>
</dbReference>
<organism evidence="3 4">
    <name type="scientific">Candidatus Woesebacteria bacterium GWA1_41_8</name>
    <dbReference type="NCBI Taxonomy" id="1802471"/>
    <lineage>
        <taxon>Bacteria</taxon>
        <taxon>Candidatus Woeseibacteriota</taxon>
    </lineage>
</organism>
<dbReference type="Gene3D" id="3.40.50.2000">
    <property type="entry name" value="Glycogen Phosphorylase B"/>
    <property type="match status" value="2"/>
</dbReference>
<sequence length="383" mass="43643">MEKPTIGVVRGTRQSVINFFEHFEKLNVRFIAASFKPFSYESTKANFELVSPPLYFPLKIDPTVLINQKGNLSWFFLKDLEKHLQGSDVVSISDTYYFMNLQAVDWAKKNGVPVVTVIWTTIPKHITSWFPPYSYITKRVIEATDLFILRNRASLAFTDSLSIPRKKVKVIYKGVDLAKFHPPLRGQAPGLNSGRRLPPTTKILFTGNLSKAKGLDDLLAVFSNIRHTNPTIRLIIAGDGEMRRKVEKLARKRIVDYRGFVSYDKLPDIYREADIYCAPSKFKYFLGIKVWEEYFSYALMEAQASGLPIIATKTGAIPEEVGKDNLLIESGNRGQLEKSLEKLIASAPLRQKLGLQNRKRAEKLFNAKKQASKTEEEILTYLR</sequence>
<evidence type="ECO:0000259" key="1">
    <source>
        <dbReference type="Pfam" id="PF00534"/>
    </source>
</evidence>
<dbReference type="EMBL" id="MGFJ01000028">
    <property type="protein sequence ID" value="OGM02166.1"/>
    <property type="molecule type" value="Genomic_DNA"/>
</dbReference>
<protein>
    <recommendedName>
        <fullName evidence="5">Glycosyl transferase family 1 domain-containing protein</fullName>
    </recommendedName>
</protein>
<evidence type="ECO:0000313" key="4">
    <source>
        <dbReference type="Proteomes" id="UP000176198"/>
    </source>
</evidence>
<dbReference type="Proteomes" id="UP000176198">
    <property type="component" value="Unassembled WGS sequence"/>
</dbReference>
<evidence type="ECO:0000313" key="3">
    <source>
        <dbReference type="EMBL" id="OGM02166.1"/>
    </source>
</evidence>
<evidence type="ECO:0000259" key="2">
    <source>
        <dbReference type="Pfam" id="PF13439"/>
    </source>
</evidence>
<dbReference type="CDD" id="cd03801">
    <property type="entry name" value="GT4_PimA-like"/>
    <property type="match status" value="1"/>
</dbReference>
<reference evidence="3 4" key="1">
    <citation type="journal article" date="2016" name="Nat. Commun.">
        <title>Thousands of microbial genomes shed light on interconnected biogeochemical processes in an aquifer system.</title>
        <authorList>
            <person name="Anantharaman K."/>
            <person name="Brown C.T."/>
            <person name="Hug L.A."/>
            <person name="Sharon I."/>
            <person name="Castelle C.J."/>
            <person name="Probst A.J."/>
            <person name="Thomas B.C."/>
            <person name="Singh A."/>
            <person name="Wilkins M.J."/>
            <person name="Karaoz U."/>
            <person name="Brodie E.L."/>
            <person name="Williams K.H."/>
            <person name="Hubbard S.S."/>
            <person name="Banfield J.F."/>
        </authorList>
    </citation>
    <scope>NUCLEOTIDE SEQUENCE [LARGE SCALE GENOMIC DNA]</scope>
</reference>
<dbReference type="PANTHER" id="PTHR45947">
    <property type="entry name" value="SULFOQUINOVOSYL TRANSFERASE SQD2"/>
    <property type="match status" value="1"/>
</dbReference>
<feature type="domain" description="Glycosyl transferase family 1" evidence="1">
    <location>
        <begin position="201"/>
        <end position="360"/>
    </location>
</feature>
<evidence type="ECO:0008006" key="5">
    <source>
        <dbReference type="Google" id="ProtNLM"/>
    </source>
</evidence>
<dbReference type="Pfam" id="PF13439">
    <property type="entry name" value="Glyco_transf_4"/>
    <property type="match status" value="1"/>
</dbReference>
<accession>A0A1F7WH55</accession>
<dbReference type="InterPro" id="IPR001296">
    <property type="entry name" value="Glyco_trans_1"/>
</dbReference>
<dbReference type="GO" id="GO:0016757">
    <property type="term" value="F:glycosyltransferase activity"/>
    <property type="evidence" value="ECO:0007669"/>
    <property type="project" value="InterPro"/>
</dbReference>
<dbReference type="InterPro" id="IPR050194">
    <property type="entry name" value="Glycosyltransferase_grp1"/>
</dbReference>
<dbReference type="SUPFAM" id="SSF53756">
    <property type="entry name" value="UDP-Glycosyltransferase/glycogen phosphorylase"/>
    <property type="match status" value="1"/>
</dbReference>
<gene>
    <name evidence="3" type="ORF">A2115_01490</name>
</gene>
<dbReference type="AlphaFoldDB" id="A0A1F7WH55"/>
<dbReference type="STRING" id="1802471.A2115_01490"/>
<proteinExistence type="predicted"/>
<dbReference type="Pfam" id="PF00534">
    <property type="entry name" value="Glycos_transf_1"/>
    <property type="match status" value="1"/>
</dbReference>
<feature type="domain" description="Glycosyltransferase subfamily 4-like N-terminal" evidence="2">
    <location>
        <begin position="11"/>
        <end position="178"/>
    </location>
</feature>